<dbReference type="Gene3D" id="3.40.630.30">
    <property type="match status" value="1"/>
</dbReference>
<dbReference type="GO" id="GO:0016747">
    <property type="term" value="F:acyltransferase activity, transferring groups other than amino-acyl groups"/>
    <property type="evidence" value="ECO:0007669"/>
    <property type="project" value="InterPro"/>
</dbReference>
<dbReference type="CDD" id="cd04301">
    <property type="entry name" value="NAT_SF"/>
    <property type="match status" value="1"/>
</dbReference>
<accession>A0A2S1SIE4</accession>
<dbReference type="Pfam" id="PF00583">
    <property type="entry name" value="Acetyltransf_1"/>
    <property type="match status" value="1"/>
</dbReference>
<organism evidence="2 3">
    <name type="scientific">Flavobacterium pallidum</name>
    <dbReference type="NCBI Taxonomy" id="2172098"/>
    <lineage>
        <taxon>Bacteria</taxon>
        <taxon>Pseudomonadati</taxon>
        <taxon>Bacteroidota</taxon>
        <taxon>Flavobacteriia</taxon>
        <taxon>Flavobacteriales</taxon>
        <taxon>Flavobacteriaceae</taxon>
        <taxon>Flavobacterium</taxon>
    </lineage>
</organism>
<name>A0A2S1SIE4_9FLAO</name>
<proteinExistence type="predicted"/>
<feature type="domain" description="N-acetyltransferase" evidence="1">
    <location>
        <begin position="3"/>
        <end position="170"/>
    </location>
</feature>
<evidence type="ECO:0000313" key="2">
    <source>
        <dbReference type="EMBL" id="AWI26184.1"/>
    </source>
</evidence>
<dbReference type="PANTHER" id="PTHR43617">
    <property type="entry name" value="L-AMINO ACID N-ACETYLTRANSFERASE"/>
    <property type="match status" value="1"/>
</dbReference>
<dbReference type="EMBL" id="CP029187">
    <property type="protein sequence ID" value="AWI26184.1"/>
    <property type="molecule type" value="Genomic_DNA"/>
</dbReference>
<dbReference type="PANTHER" id="PTHR43617:SF38">
    <property type="entry name" value="N-ACETYLTRANSFERASE DOMAIN-CONTAINING PROTEIN"/>
    <property type="match status" value="1"/>
</dbReference>
<gene>
    <name evidence="2" type="ORF">HYN49_09890</name>
</gene>
<dbReference type="PROSITE" id="PS51186">
    <property type="entry name" value="GNAT"/>
    <property type="match status" value="1"/>
</dbReference>
<evidence type="ECO:0000313" key="3">
    <source>
        <dbReference type="Proteomes" id="UP000244937"/>
    </source>
</evidence>
<dbReference type="InterPro" id="IPR050276">
    <property type="entry name" value="MshD_Acetyltransferase"/>
</dbReference>
<dbReference type="SUPFAM" id="SSF55729">
    <property type="entry name" value="Acyl-CoA N-acyltransferases (Nat)"/>
    <property type="match status" value="1"/>
</dbReference>
<protein>
    <recommendedName>
        <fullName evidence="1">N-acetyltransferase domain-containing protein</fullName>
    </recommendedName>
</protein>
<dbReference type="InterPro" id="IPR000182">
    <property type="entry name" value="GNAT_dom"/>
</dbReference>
<dbReference type="InterPro" id="IPR016181">
    <property type="entry name" value="Acyl_CoA_acyltransferase"/>
</dbReference>
<dbReference type="AlphaFoldDB" id="A0A2S1SIE4"/>
<keyword evidence="3" id="KW-1185">Reference proteome</keyword>
<dbReference type="OrthoDB" id="7205533at2"/>
<sequence length="170" mass="19455">MEFTYRKAQPEDVLKLSILFKQVYIATYGIEGVSDEFANFISKQFAPERLGQLIAAHPDSLFVAVYKGNLVGVVEIEFDKKCHGQDLTGPELNKLYILERFCAKGIGEKLLELAENTAKQKGAGSMWLWVLESNARAIRFYEKHGYKKIGEASFQMETNRYENKVMLKEF</sequence>
<dbReference type="Proteomes" id="UP000244937">
    <property type="component" value="Chromosome"/>
</dbReference>
<dbReference type="KEGG" id="fpal:HYN49_09890"/>
<dbReference type="RefSeq" id="WP_108903962.1">
    <property type="nucleotide sequence ID" value="NZ_CP029187.1"/>
</dbReference>
<evidence type="ECO:0000259" key="1">
    <source>
        <dbReference type="PROSITE" id="PS51186"/>
    </source>
</evidence>
<reference evidence="2 3" key="1">
    <citation type="submission" date="2018-05" db="EMBL/GenBank/DDBJ databases">
        <title>Genome sequencing of Flavobacterium sp. HYN0049.</title>
        <authorList>
            <person name="Yi H."/>
            <person name="Baek C."/>
        </authorList>
    </citation>
    <scope>NUCLEOTIDE SEQUENCE [LARGE SCALE GENOMIC DNA]</scope>
    <source>
        <strain evidence="2 3">HYN0049</strain>
    </source>
</reference>